<dbReference type="eggNOG" id="ENOG502S55S">
    <property type="taxonomic scope" value="Eukaryota"/>
</dbReference>
<keyword evidence="7" id="KW-1185">Reference proteome</keyword>
<dbReference type="Proteomes" id="UP000032141">
    <property type="component" value="Chromosome C3"/>
</dbReference>
<keyword evidence="2" id="KW-0805">Transcription regulation</keyword>
<dbReference type="InterPro" id="IPR051442">
    <property type="entry name" value="B3_domain"/>
</dbReference>
<dbReference type="KEGG" id="boe:106328640"/>
<evidence type="ECO:0000256" key="2">
    <source>
        <dbReference type="ARBA" id="ARBA00023015"/>
    </source>
</evidence>
<dbReference type="EnsemblPlants" id="Bo3g027420.1">
    <property type="protein sequence ID" value="Bo3g027420.1"/>
    <property type="gene ID" value="Bo3g027420"/>
</dbReference>
<evidence type="ECO:0000313" key="6">
    <source>
        <dbReference type="EnsemblPlants" id="Bo3g027420.1"/>
    </source>
</evidence>
<dbReference type="GO" id="GO:0003677">
    <property type="term" value="F:DNA binding"/>
    <property type="evidence" value="ECO:0007669"/>
    <property type="project" value="UniProtKB-KW"/>
</dbReference>
<name>A0A0D3B4R4_BRAOL</name>
<dbReference type="InterPro" id="IPR003340">
    <property type="entry name" value="B3_DNA-bd"/>
</dbReference>
<organism evidence="6 7">
    <name type="scientific">Brassica oleracea var. oleracea</name>
    <dbReference type="NCBI Taxonomy" id="109376"/>
    <lineage>
        <taxon>Eukaryota</taxon>
        <taxon>Viridiplantae</taxon>
        <taxon>Streptophyta</taxon>
        <taxon>Embryophyta</taxon>
        <taxon>Tracheophyta</taxon>
        <taxon>Spermatophyta</taxon>
        <taxon>Magnoliopsida</taxon>
        <taxon>eudicotyledons</taxon>
        <taxon>Gunneridae</taxon>
        <taxon>Pentapetalae</taxon>
        <taxon>rosids</taxon>
        <taxon>malvids</taxon>
        <taxon>Brassicales</taxon>
        <taxon>Brassicaceae</taxon>
        <taxon>Brassiceae</taxon>
        <taxon>Brassica</taxon>
    </lineage>
</organism>
<keyword evidence="3" id="KW-0238">DNA-binding</keyword>
<evidence type="ECO:0000256" key="4">
    <source>
        <dbReference type="ARBA" id="ARBA00023163"/>
    </source>
</evidence>
<evidence type="ECO:0000256" key="3">
    <source>
        <dbReference type="ARBA" id="ARBA00023125"/>
    </source>
</evidence>
<dbReference type="OMA" id="HSHIVRY"/>
<reference evidence="6" key="2">
    <citation type="submission" date="2015-03" db="UniProtKB">
        <authorList>
            <consortium name="EnsemblPlants"/>
        </authorList>
    </citation>
    <scope>IDENTIFICATION</scope>
</reference>
<proteinExistence type="predicted"/>
<dbReference type="CDD" id="cd10017">
    <property type="entry name" value="B3_DNA"/>
    <property type="match status" value="1"/>
</dbReference>
<dbReference type="Gene3D" id="2.40.330.10">
    <property type="entry name" value="DNA-binding pseudobarrel domain"/>
    <property type="match status" value="1"/>
</dbReference>
<comment type="subcellular location">
    <subcellularLocation>
        <location evidence="1">Nucleus</location>
    </subcellularLocation>
</comment>
<evidence type="ECO:0000256" key="5">
    <source>
        <dbReference type="ARBA" id="ARBA00023242"/>
    </source>
</evidence>
<dbReference type="PANTHER" id="PTHR34269">
    <property type="entry name" value="TRANSCRIPTION FACTOR B3-DOMAIN FAMILY-RELATED"/>
    <property type="match status" value="1"/>
</dbReference>
<dbReference type="InterPro" id="IPR015300">
    <property type="entry name" value="DNA-bd_pseudobarrel_sf"/>
</dbReference>
<dbReference type="AlphaFoldDB" id="A0A0D3B4R4"/>
<dbReference type="HOGENOM" id="CLU_761524_0_0_1"/>
<evidence type="ECO:0000313" key="7">
    <source>
        <dbReference type="Proteomes" id="UP000032141"/>
    </source>
</evidence>
<protein>
    <recommendedName>
        <fullName evidence="8">TF-B3 domain-containing protein</fullName>
    </recommendedName>
</protein>
<keyword evidence="4" id="KW-0804">Transcription</keyword>
<reference evidence="6 7" key="1">
    <citation type="journal article" date="2014" name="Genome Biol.">
        <title>Transcriptome and methylome profiling reveals relics of genome dominance in the mesopolyploid Brassica oleracea.</title>
        <authorList>
            <person name="Parkin I.A."/>
            <person name="Koh C."/>
            <person name="Tang H."/>
            <person name="Robinson S.J."/>
            <person name="Kagale S."/>
            <person name="Clarke W.E."/>
            <person name="Town C.D."/>
            <person name="Nixon J."/>
            <person name="Krishnakumar V."/>
            <person name="Bidwell S.L."/>
            <person name="Denoeud F."/>
            <person name="Belcram H."/>
            <person name="Links M.G."/>
            <person name="Just J."/>
            <person name="Clarke C."/>
            <person name="Bender T."/>
            <person name="Huebert T."/>
            <person name="Mason A.S."/>
            <person name="Pires J.C."/>
            <person name="Barker G."/>
            <person name="Moore J."/>
            <person name="Walley P.G."/>
            <person name="Manoli S."/>
            <person name="Batley J."/>
            <person name="Edwards D."/>
            <person name="Nelson M.N."/>
            <person name="Wang X."/>
            <person name="Paterson A.H."/>
            <person name="King G."/>
            <person name="Bancroft I."/>
            <person name="Chalhoub B."/>
            <person name="Sharpe A.G."/>
        </authorList>
    </citation>
    <scope>NUCLEOTIDE SEQUENCE</scope>
    <source>
        <strain evidence="6 7">cv. TO1000</strain>
    </source>
</reference>
<dbReference type="PANTHER" id="PTHR34269:SF18">
    <property type="entry name" value="TF-B3 DOMAIN-CONTAINING PROTEIN"/>
    <property type="match status" value="1"/>
</dbReference>
<dbReference type="GO" id="GO:0005634">
    <property type="term" value="C:nucleus"/>
    <property type="evidence" value="ECO:0007669"/>
    <property type="project" value="UniProtKB-SubCell"/>
</dbReference>
<dbReference type="GeneID" id="106328640"/>
<keyword evidence="5" id="KW-0539">Nucleus</keyword>
<dbReference type="OrthoDB" id="1060471at2759"/>
<accession>A0A0D3B4R4</accession>
<dbReference type="Gramene" id="Bo3g027420.1">
    <property type="protein sequence ID" value="Bo3g027420.1"/>
    <property type="gene ID" value="Bo3g027420"/>
</dbReference>
<dbReference type="SUPFAM" id="SSF101936">
    <property type="entry name" value="DNA-binding pseudobarrel domain"/>
    <property type="match status" value="1"/>
</dbReference>
<dbReference type="RefSeq" id="XP_013622576.1">
    <property type="nucleotide sequence ID" value="XM_013767122.1"/>
</dbReference>
<evidence type="ECO:0008006" key="8">
    <source>
        <dbReference type="Google" id="ProtNLM"/>
    </source>
</evidence>
<sequence length="364" mass="38835">MIQDQQKLTKDLLSLIPNVVREMPPISASETDCLVSTTLCLYDPTWPKSSDDTKISCGPRGNTGTEEKENSLMKLKLLSNEGRQEEEQYGVSTELTLFTDPWTIKKKLTISDRSRQNCLLLNPRSVHSHIVRYLPEVSQKMVQEGSGLTVDVYDHNTHTTHQMLLTKLTRRGSYVLSGGWLMDFVIRRALKTKDEIGMYWDLSDSKLHFCVLSRAPTRVSSGSVLAVPSQAPIEVSSGSVLAGQSQAPIEISSGSVLESPSQAPIKVSSGSVLAGQSQAPIEISSGSVLESPSQAPIKVSSGSVLAGQSQAPIEISSGSVLASPSQAPIEVSSGSVLAGPSQAPIGVSSGFVTIASYSPLLADP</sequence>
<evidence type="ECO:0000256" key="1">
    <source>
        <dbReference type="ARBA" id="ARBA00004123"/>
    </source>
</evidence>